<gene>
    <name evidence="3" type="ORF">Goarm_008222</name>
</gene>
<name>A0A7J9JP65_9ROSI</name>
<comment type="caution">
    <text evidence="3">The sequence shown here is derived from an EMBL/GenBank/DDBJ whole genome shotgun (WGS) entry which is preliminary data.</text>
</comment>
<dbReference type="Proteomes" id="UP000593575">
    <property type="component" value="Unassembled WGS sequence"/>
</dbReference>
<feature type="compositionally biased region" description="Basic and acidic residues" evidence="2">
    <location>
        <begin position="301"/>
        <end position="314"/>
    </location>
</feature>
<feature type="coiled-coil region" evidence="1">
    <location>
        <begin position="151"/>
        <end position="213"/>
    </location>
</feature>
<keyword evidence="4" id="KW-1185">Reference proteome</keyword>
<protein>
    <recommendedName>
        <fullName evidence="5">PRLI-interacting factor A</fullName>
    </recommendedName>
</protein>
<dbReference type="EMBL" id="JABFAE010000009">
    <property type="protein sequence ID" value="MBA0835974.1"/>
    <property type="molecule type" value="Genomic_DNA"/>
</dbReference>
<feature type="compositionally biased region" description="Basic and acidic residues" evidence="2">
    <location>
        <begin position="346"/>
        <end position="355"/>
    </location>
</feature>
<evidence type="ECO:0000313" key="3">
    <source>
        <dbReference type="EMBL" id="MBA0835974.1"/>
    </source>
</evidence>
<evidence type="ECO:0000256" key="1">
    <source>
        <dbReference type="SAM" id="Coils"/>
    </source>
</evidence>
<dbReference type="PANTHER" id="PTHR34484">
    <property type="entry name" value="OS02G0832600 PROTEIN"/>
    <property type="match status" value="1"/>
</dbReference>
<reference evidence="3 4" key="1">
    <citation type="journal article" date="2019" name="Genome Biol. Evol.">
        <title>Insights into the evolution of the New World diploid cottons (Gossypium, subgenus Houzingenia) based on genome sequencing.</title>
        <authorList>
            <person name="Grover C.E."/>
            <person name="Arick M.A. 2nd"/>
            <person name="Thrash A."/>
            <person name="Conover J.L."/>
            <person name="Sanders W.S."/>
            <person name="Peterson D.G."/>
            <person name="Frelichowski J.E."/>
            <person name="Scheffler J.A."/>
            <person name="Scheffler B.E."/>
            <person name="Wendel J.F."/>
        </authorList>
    </citation>
    <scope>NUCLEOTIDE SEQUENCE [LARGE SCALE GENOMIC DNA]</scope>
    <source>
        <strain evidence="3">6</strain>
        <tissue evidence="3">Leaf</tissue>
    </source>
</reference>
<evidence type="ECO:0000313" key="4">
    <source>
        <dbReference type="Proteomes" id="UP000593575"/>
    </source>
</evidence>
<keyword evidence="1" id="KW-0175">Coiled coil</keyword>
<sequence length="355" mass="39764">MGSVSAISSVPAASGSNTQGYKPPTLNELQNQNRLKARKFYGNKKKFNNSNNRFAPYAPRNTTSFIIRAKKEVLGDMAKEEWGVDGYGSMKGLIRLRSPEAGHDDEEDDDGGNGGGSSDSDVEEHVEVERRLDHDLSRFEMIYPSYGGDYNNVLENRVDDQDTHIAQLEEENLTLKERLFLMERELGDLRRRLQFLERQSQIVEDVNEEVVENGSDNESEGGGSDVRVVTSAAANDNVEMVGFATGNTRNVDVVMEENNIGGMPRNEVLMDVFMDEIARGNELNNEGRVDVELKPQDVSEEIIRDKENEAKGEEAGGSEFVEEKIVEEDKDLSRYKETSNEAADNTETKNEEVHL</sequence>
<organism evidence="3 4">
    <name type="scientific">Gossypium armourianum</name>
    <dbReference type="NCBI Taxonomy" id="34283"/>
    <lineage>
        <taxon>Eukaryota</taxon>
        <taxon>Viridiplantae</taxon>
        <taxon>Streptophyta</taxon>
        <taxon>Embryophyta</taxon>
        <taxon>Tracheophyta</taxon>
        <taxon>Spermatophyta</taxon>
        <taxon>Magnoliopsida</taxon>
        <taxon>eudicotyledons</taxon>
        <taxon>Gunneridae</taxon>
        <taxon>Pentapetalae</taxon>
        <taxon>rosids</taxon>
        <taxon>malvids</taxon>
        <taxon>Malvales</taxon>
        <taxon>Malvaceae</taxon>
        <taxon>Malvoideae</taxon>
        <taxon>Gossypium</taxon>
    </lineage>
</organism>
<feature type="region of interest" description="Disordered" evidence="2">
    <location>
        <begin position="301"/>
        <end position="355"/>
    </location>
</feature>
<feature type="compositionally biased region" description="Low complexity" evidence="2">
    <location>
        <begin position="1"/>
        <end position="16"/>
    </location>
</feature>
<evidence type="ECO:0008006" key="5">
    <source>
        <dbReference type="Google" id="ProtNLM"/>
    </source>
</evidence>
<feature type="region of interest" description="Disordered" evidence="2">
    <location>
        <begin position="100"/>
        <end position="125"/>
    </location>
</feature>
<proteinExistence type="predicted"/>
<accession>A0A7J9JP65</accession>
<feature type="region of interest" description="Disordered" evidence="2">
    <location>
        <begin position="1"/>
        <end position="31"/>
    </location>
</feature>
<dbReference type="PANTHER" id="PTHR34484:SF2">
    <property type="entry name" value="OS02G0832600 PROTEIN"/>
    <property type="match status" value="1"/>
</dbReference>
<dbReference type="AlphaFoldDB" id="A0A7J9JP65"/>
<evidence type="ECO:0000256" key="2">
    <source>
        <dbReference type="SAM" id="MobiDB-lite"/>
    </source>
</evidence>